<keyword evidence="2 8" id="KW-0597">Phosphoprotein</keyword>
<comment type="caution">
    <text evidence="12">The sequence shown here is derived from an EMBL/GenBank/DDBJ whole genome shotgun (WGS) entry which is preliminary data.</text>
</comment>
<accession>A0A9D7SXJ1</accession>
<name>A0A9D7SXJ1_9BACT</name>
<evidence type="ECO:0000256" key="1">
    <source>
        <dbReference type="ARBA" id="ARBA00013332"/>
    </source>
</evidence>
<reference evidence="12 13" key="1">
    <citation type="submission" date="2020-10" db="EMBL/GenBank/DDBJ databases">
        <title>Connecting structure to function with the recovery of over 1000 high-quality activated sludge metagenome-assembled genomes encoding full-length rRNA genes using long-read sequencing.</title>
        <authorList>
            <person name="Singleton C.M."/>
            <person name="Petriglieri F."/>
            <person name="Kristensen J.M."/>
            <person name="Kirkegaard R.H."/>
            <person name="Michaelsen T.Y."/>
            <person name="Andersen M.H."/>
            <person name="Karst S.M."/>
            <person name="Dueholm M.S."/>
            <person name="Nielsen P.H."/>
            <person name="Albertsen M."/>
        </authorList>
    </citation>
    <scope>NUCLEOTIDE SEQUENCE [LARGE SCALE GENOMIC DNA]</scope>
    <source>
        <strain evidence="12">Ribe_18-Q3-R11-54_MAXAC.273</strain>
    </source>
</reference>
<feature type="domain" description="OmpR/PhoB-type" evidence="11">
    <location>
        <begin position="135"/>
        <end position="229"/>
    </location>
</feature>
<dbReference type="GO" id="GO:0032993">
    <property type="term" value="C:protein-DNA complex"/>
    <property type="evidence" value="ECO:0007669"/>
    <property type="project" value="TreeGrafter"/>
</dbReference>
<dbReference type="InterPro" id="IPR036388">
    <property type="entry name" value="WH-like_DNA-bd_sf"/>
</dbReference>
<dbReference type="GO" id="GO:0005829">
    <property type="term" value="C:cytosol"/>
    <property type="evidence" value="ECO:0007669"/>
    <property type="project" value="TreeGrafter"/>
</dbReference>
<dbReference type="FunFam" id="1.10.10.10:FF:000018">
    <property type="entry name" value="DNA-binding response regulator ResD"/>
    <property type="match status" value="1"/>
</dbReference>
<dbReference type="EMBL" id="JADKGY010000032">
    <property type="protein sequence ID" value="MBK9984932.1"/>
    <property type="molecule type" value="Genomic_DNA"/>
</dbReference>
<evidence type="ECO:0000256" key="6">
    <source>
        <dbReference type="ARBA" id="ARBA00023163"/>
    </source>
</evidence>
<feature type="domain" description="Response regulatory" evidence="10">
    <location>
        <begin position="6"/>
        <end position="122"/>
    </location>
</feature>
<dbReference type="FunFam" id="3.40.50.2300:FF:000001">
    <property type="entry name" value="DNA-binding response regulator PhoB"/>
    <property type="match status" value="1"/>
</dbReference>
<dbReference type="Pfam" id="PF00486">
    <property type="entry name" value="Trans_reg_C"/>
    <property type="match status" value="1"/>
</dbReference>
<dbReference type="Gene3D" id="1.10.10.10">
    <property type="entry name" value="Winged helix-like DNA-binding domain superfamily/Winged helix DNA-binding domain"/>
    <property type="match status" value="1"/>
</dbReference>
<keyword evidence="3" id="KW-0902">Two-component regulatory system</keyword>
<evidence type="ECO:0000259" key="11">
    <source>
        <dbReference type="PROSITE" id="PS51755"/>
    </source>
</evidence>
<feature type="modified residue" description="4-aspartylphosphate" evidence="8">
    <location>
        <position position="55"/>
    </location>
</feature>
<dbReference type="InterPro" id="IPR016032">
    <property type="entry name" value="Sig_transdc_resp-reg_C-effctor"/>
</dbReference>
<dbReference type="InterPro" id="IPR039420">
    <property type="entry name" value="WalR-like"/>
</dbReference>
<organism evidence="12 13">
    <name type="scientific">Candidatus Opimibacter skivensis</name>
    <dbReference type="NCBI Taxonomy" id="2982028"/>
    <lineage>
        <taxon>Bacteria</taxon>
        <taxon>Pseudomonadati</taxon>
        <taxon>Bacteroidota</taxon>
        <taxon>Saprospiria</taxon>
        <taxon>Saprospirales</taxon>
        <taxon>Saprospiraceae</taxon>
        <taxon>Candidatus Opimibacter</taxon>
    </lineage>
</organism>
<dbReference type="InterPro" id="IPR001789">
    <property type="entry name" value="Sig_transdc_resp-reg_receiver"/>
</dbReference>
<dbReference type="PANTHER" id="PTHR48111:SF40">
    <property type="entry name" value="PHOSPHATE REGULON TRANSCRIPTIONAL REGULATORY PROTEIN PHOB"/>
    <property type="match status" value="1"/>
</dbReference>
<dbReference type="Proteomes" id="UP000808337">
    <property type="component" value="Unassembled WGS sequence"/>
</dbReference>
<dbReference type="PROSITE" id="PS51755">
    <property type="entry name" value="OMPR_PHOB"/>
    <property type="match status" value="1"/>
</dbReference>
<evidence type="ECO:0000256" key="9">
    <source>
        <dbReference type="PROSITE-ProRule" id="PRU01091"/>
    </source>
</evidence>
<keyword evidence="4" id="KW-0805">Transcription regulation</keyword>
<evidence type="ECO:0000256" key="7">
    <source>
        <dbReference type="ARBA" id="ARBA00024735"/>
    </source>
</evidence>
<evidence type="ECO:0000259" key="10">
    <source>
        <dbReference type="PROSITE" id="PS50110"/>
    </source>
</evidence>
<dbReference type="GO" id="GO:0000156">
    <property type="term" value="F:phosphorelay response regulator activity"/>
    <property type="evidence" value="ECO:0007669"/>
    <property type="project" value="TreeGrafter"/>
</dbReference>
<dbReference type="CDD" id="cd00383">
    <property type="entry name" value="trans_reg_C"/>
    <property type="match status" value="1"/>
</dbReference>
<gene>
    <name evidence="12" type="ORF">IPP15_21640</name>
</gene>
<comment type="function">
    <text evidence="7">This protein is a positive regulator for the phosphate regulon. Transcription of this operon is positively regulated by PhoB and PhoR when phosphate is limited.</text>
</comment>
<dbReference type="Pfam" id="PF00072">
    <property type="entry name" value="Response_reg"/>
    <property type="match status" value="1"/>
</dbReference>
<dbReference type="SMART" id="SM00448">
    <property type="entry name" value="REC"/>
    <property type="match status" value="1"/>
</dbReference>
<dbReference type="SMART" id="SM00862">
    <property type="entry name" value="Trans_reg_C"/>
    <property type="match status" value="1"/>
</dbReference>
<evidence type="ECO:0000256" key="4">
    <source>
        <dbReference type="ARBA" id="ARBA00023015"/>
    </source>
</evidence>
<evidence type="ECO:0000256" key="8">
    <source>
        <dbReference type="PROSITE-ProRule" id="PRU00169"/>
    </source>
</evidence>
<dbReference type="GO" id="GO:0000976">
    <property type="term" value="F:transcription cis-regulatory region binding"/>
    <property type="evidence" value="ECO:0007669"/>
    <property type="project" value="TreeGrafter"/>
</dbReference>
<dbReference type="Gene3D" id="3.40.50.2300">
    <property type="match status" value="1"/>
</dbReference>
<evidence type="ECO:0000313" key="12">
    <source>
        <dbReference type="EMBL" id="MBK9984932.1"/>
    </source>
</evidence>
<dbReference type="InterPro" id="IPR011006">
    <property type="entry name" value="CheY-like_superfamily"/>
</dbReference>
<sequence>MDNKIKVLIVDDEPDILEFLEYNLSRNGFETIQASNGLEAIKIADKEVPDLILLDIMMPGMDGVQTCYELRKNDKLKDCLIAFLTARSEEFSEIAGLEAGADDYIQKPIRPRLLLSRIKALMRRKESSRVSPTAGNILDFGALKIDPQSYQVIIDGEVITLAKKEFEVIMLLASKPGKVFTREEMFSKVWGYTVPIASRTIDVHISKLREKVGERFIKTLKGVGYKLEVEE</sequence>
<dbReference type="AlphaFoldDB" id="A0A9D7SXJ1"/>
<keyword evidence="5 9" id="KW-0238">DNA-binding</keyword>
<dbReference type="SUPFAM" id="SSF52172">
    <property type="entry name" value="CheY-like"/>
    <property type="match status" value="1"/>
</dbReference>
<keyword evidence="6" id="KW-0804">Transcription</keyword>
<dbReference type="InterPro" id="IPR001867">
    <property type="entry name" value="OmpR/PhoB-type_DNA-bd"/>
</dbReference>
<evidence type="ECO:0000256" key="5">
    <source>
        <dbReference type="ARBA" id="ARBA00023125"/>
    </source>
</evidence>
<dbReference type="PROSITE" id="PS50110">
    <property type="entry name" value="RESPONSE_REGULATORY"/>
    <property type="match status" value="1"/>
</dbReference>
<dbReference type="SUPFAM" id="SSF46894">
    <property type="entry name" value="C-terminal effector domain of the bipartite response regulators"/>
    <property type="match status" value="1"/>
</dbReference>
<evidence type="ECO:0000256" key="3">
    <source>
        <dbReference type="ARBA" id="ARBA00023012"/>
    </source>
</evidence>
<dbReference type="GO" id="GO:0006355">
    <property type="term" value="P:regulation of DNA-templated transcription"/>
    <property type="evidence" value="ECO:0007669"/>
    <property type="project" value="InterPro"/>
</dbReference>
<evidence type="ECO:0000313" key="13">
    <source>
        <dbReference type="Proteomes" id="UP000808337"/>
    </source>
</evidence>
<protein>
    <recommendedName>
        <fullName evidence="1">Phosphate regulon transcriptional regulatory protein PhoB</fullName>
    </recommendedName>
</protein>
<feature type="DNA-binding region" description="OmpR/PhoB-type" evidence="9">
    <location>
        <begin position="135"/>
        <end position="229"/>
    </location>
</feature>
<dbReference type="PANTHER" id="PTHR48111">
    <property type="entry name" value="REGULATOR OF RPOS"/>
    <property type="match status" value="1"/>
</dbReference>
<proteinExistence type="predicted"/>
<evidence type="ECO:0000256" key="2">
    <source>
        <dbReference type="ARBA" id="ARBA00022553"/>
    </source>
</evidence>